<reference evidence="6" key="1">
    <citation type="submission" date="2018-04" db="EMBL/GenBank/DDBJ databases">
        <authorList>
            <person name="Go L.Y."/>
            <person name="Mitchell J.A."/>
        </authorList>
    </citation>
    <scope>NUCLEOTIDE SEQUENCE</scope>
    <source>
        <tissue evidence="6">Whole organism</tissue>
    </source>
</reference>
<dbReference type="EMBL" id="UFQS01000983">
    <property type="protein sequence ID" value="SSX08164.1"/>
    <property type="molecule type" value="Genomic_DNA"/>
</dbReference>
<gene>
    <name evidence="6" type="primary">CSON015461</name>
</gene>
<dbReference type="PROSITE" id="PS50102">
    <property type="entry name" value="RRM"/>
    <property type="match status" value="2"/>
</dbReference>
<keyword evidence="2 3" id="KW-0694">RNA-binding</keyword>
<evidence type="ECO:0000313" key="6">
    <source>
        <dbReference type="EMBL" id="SSX08164.1"/>
    </source>
</evidence>
<sequence length="375" mass="42280">MSNASACNNVIKLRGLPWNVSNQDIIDFLKDVEIKGGEEGIHLITSPKDGRPNGEAFVECANESDFDKAFDFNKKVMGHRYIEIFAAKPEEFEFTMRKQNIVTTDTFVKLRGLPYTCTVPDIERFFEGLELKNGRDSIIIMMDNRGRTSGEAFVQFSSAEETEKALKKNRDKIGHRYIEIFRSTGAEVRRVRLNNLMRMERDIPSLFDRAGPPRGGSGRNSRNIRDRPYDSPWGMRGRDFDDFGPPSGFGNGGGNFGNGNGGFADDFPPRGFGGGSGRGPFSDEVFQVHLRGMPFNCLEKDVYEFFYPLKPLGCDIIYNNRGRHSGEADAFFGSHDEAMLAMKKDKAKMGSRYIELFYNGKDNKGRNMGGPPRRF</sequence>
<dbReference type="PANTHER" id="PTHR13976">
    <property type="entry name" value="HETEROGENEOUS NUCLEAR RIBONUCLEOPROTEIN-RELATED"/>
    <property type="match status" value="1"/>
</dbReference>
<name>A0A336KT14_CULSO</name>
<evidence type="ECO:0000256" key="4">
    <source>
        <dbReference type="SAM" id="MobiDB-lite"/>
    </source>
</evidence>
<reference evidence="7" key="2">
    <citation type="submission" date="2018-07" db="EMBL/GenBank/DDBJ databases">
        <authorList>
            <person name="Quirk P.G."/>
            <person name="Krulwich T.A."/>
        </authorList>
    </citation>
    <scope>NUCLEOTIDE SEQUENCE</scope>
</reference>
<dbReference type="InterPro" id="IPR035979">
    <property type="entry name" value="RBD_domain_sf"/>
</dbReference>
<keyword evidence="1" id="KW-0677">Repeat</keyword>
<dbReference type="VEuPathDB" id="VectorBase:CSON015461"/>
<evidence type="ECO:0000259" key="5">
    <source>
        <dbReference type="PROSITE" id="PS50102"/>
    </source>
</evidence>
<feature type="region of interest" description="Disordered" evidence="4">
    <location>
        <begin position="205"/>
        <end position="236"/>
    </location>
</feature>
<feature type="domain" description="RRM" evidence="5">
    <location>
        <begin position="9"/>
        <end position="89"/>
    </location>
</feature>
<dbReference type="OMA" id="ERAMAHH"/>
<evidence type="ECO:0000313" key="7">
    <source>
        <dbReference type="EMBL" id="SSX28281.1"/>
    </source>
</evidence>
<dbReference type="InterPro" id="IPR050666">
    <property type="entry name" value="ESRP"/>
</dbReference>
<accession>A0A336KT14</accession>
<dbReference type="InterPro" id="IPR012677">
    <property type="entry name" value="Nucleotide-bd_a/b_plait_sf"/>
</dbReference>
<dbReference type="AlphaFoldDB" id="A0A336KT14"/>
<dbReference type="Gene3D" id="3.30.70.330">
    <property type="match status" value="3"/>
</dbReference>
<protein>
    <submittedName>
        <fullName evidence="6">CSON015461 protein</fullName>
    </submittedName>
</protein>
<dbReference type="EMBL" id="UFQT01000983">
    <property type="protein sequence ID" value="SSX28281.1"/>
    <property type="molecule type" value="Genomic_DNA"/>
</dbReference>
<dbReference type="Pfam" id="PF00076">
    <property type="entry name" value="RRM_1"/>
    <property type="match status" value="2"/>
</dbReference>
<feature type="domain" description="RRM" evidence="5">
    <location>
        <begin position="106"/>
        <end position="185"/>
    </location>
</feature>
<organism evidence="6">
    <name type="scientific">Culicoides sonorensis</name>
    <name type="common">Biting midge</name>
    <dbReference type="NCBI Taxonomy" id="179676"/>
    <lineage>
        <taxon>Eukaryota</taxon>
        <taxon>Metazoa</taxon>
        <taxon>Ecdysozoa</taxon>
        <taxon>Arthropoda</taxon>
        <taxon>Hexapoda</taxon>
        <taxon>Insecta</taxon>
        <taxon>Pterygota</taxon>
        <taxon>Neoptera</taxon>
        <taxon>Endopterygota</taxon>
        <taxon>Diptera</taxon>
        <taxon>Nematocera</taxon>
        <taxon>Chironomoidea</taxon>
        <taxon>Ceratopogonidae</taxon>
        <taxon>Ceratopogoninae</taxon>
        <taxon>Culicoides</taxon>
        <taxon>Monoculicoides</taxon>
    </lineage>
</organism>
<evidence type="ECO:0000256" key="2">
    <source>
        <dbReference type="ARBA" id="ARBA00022884"/>
    </source>
</evidence>
<dbReference type="SUPFAM" id="SSF54928">
    <property type="entry name" value="RNA-binding domain, RBD"/>
    <property type="match status" value="3"/>
</dbReference>
<dbReference type="SMART" id="SM00360">
    <property type="entry name" value="RRM"/>
    <property type="match status" value="3"/>
</dbReference>
<evidence type="ECO:0000256" key="3">
    <source>
        <dbReference type="PROSITE-ProRule" id="PRU00176"/>
    </source>
</evidence>
<dbReference type="InterPro" id="IPR000504">
    <property type="entry name" value="RRM_dom"/>
</dbReference>
<proteinExistence type="predicted"/>
<evidence type="ECO:0000256" key="1">
    <source>
        <dbReference type="ARBA" id="ARBA00022737"/>
    </source>
</evidence>
<dbReference type="GO" id="GO:0003723">
    <property type="term" value="F:RNA binding"/>
    <property type="evidence" value="ECO:0007669"/>
    <property type="project" value="UniProtKB-UniRule"/>
</dbReference>